<evidence type="ECO:0000313" key="2">
    <source>
        <dbReference type="Proteomes" id="UP000368418"/>
    </source>
</evidence>
<comment type="caution">
    <text evidence="1">The sequence shown here is derived from an EMBL/GenBank/DDBJ whole genome shotgun (WGS) entry which is preliminary data.</text>
</comment>
<organism evidence="1 2">
    <name type="scientific">Bacteroides caccae</name>
    <dbReference type="NCBI Taxonomy" id="47678"/>
    <lineage>
        <taxon>Bacteria</taxon>
        <taxon>Pseudomonadati</taxon>
        <taxon>Bacteroidota</taxon>
        <taxon>Bacteroidia</taxon>
        <taxon>Bacteroidales</taxon>
        <taxon>Bacteroidaceae</taxon>
        <taxon>Bacteroides</taxon>
    </lineage>
</organism>
<dbReference type="AlphaFoldDB" id="A0A9P4A7K3"/>
<protein>
    <recommendedName>
        <fullName evidence="3">Transcriptional regulator, AbiEi antitoxin, Type IV TA system</fullName>
    </recommendedName>
</protein>
<dbReference type="Proteomes" id="UP000368418">
    <property type="component" value="Unassembled WGS sequence"/>
</dbReference>
<evidence type="ECO:0008006" key="3">
    <source>
        <dbReference type="Google" id="ProtNLM"/>
    </source>
</evidence>
<dbReference type="EMBL" id="VVYD01000008">
    <property type="protein sequence ID" value="KAA5499050.1"/>
    <property type="molecule type" value="Genomic_DNA"/>
</dbReference>
<accession>A0A9P4A7K3</accession>
<reference evidence="1 2" key="1">
    <citation type="journal article" date="2019" name="Nat. Med.">
        <title>A library of human gut bacterial isolates paired with longitudinal multiomics data enables mechanistic microbiome research.</title>
        <authorList>
            <person name="Poyet M."/>
            <person name="Groussin M."/>
            <person name="Gibbons S.M."/>
            <person name="Avila-Pacheco J."/>
            <person name="Jiang X."/>
            <person name="Kearney S.M."/>
            <person name="Perrotta A.R."/>
            <person name="Berdy B."/>
            <person name="Zhao S."/>
            <person name="Lieberman T.D."/>
            <person name="Swanson P.K."/>
            <person name="Smith M."/>
            <person name="Roesemann S."/>
            <person name="Alexander J.E."/>
            <person name="Rich S.A."/>
            <person name="Livny J."/>
            <person name="Vlamakis H."/>
            <person name="Clish C."/>
            <person name="Bullock K."/>
            <person name="Deik A."/>
            <person name="Scott J."/>
            <person name="Pierce K.A."/>
            <person name="Xavier R.J."/>
            <person name="Alm E.J."/>
        </authorList>
    </citation>
    <scope>NUCLEOTIDE SEQUENCE [LARGE SCALE GENOMIC DNA]</scope>
    <source>
        <strain evidence="1 2">BIOML-A19</strain>
    </source>
</reference>
<sequence length="190" mass="21521">MEGKRYSNSFTSSGMVKEEGRAAYYKLLDSVRDGDTVRIKRGVYATAEQLADTMIDVEAIVPGGVLCLFSAWNVHGLTTSLPQAYHIAVKRGRKVTLPVFPKIELHHITNTMFDIGVEEQIISSYRIHIYNKERCVCDAVKYRNKVGMDVCAEVVNSYLALPGRNLSLLFDYADKLRVRRILEQYIALKL</sequence>
<gene>
    <name evidence="1" type="ORF">F2Y31_10695</name>
</gene>
<dbReference type="RefSeq" id="WP_149882818.1">
    <property type="nucleotide sequence ID" value="NZ_CACRTB010000038.1"/>
</dbReference>
<evidence type="ECO:0000313" key="1">
    <source>
        <dbReference type="EMBL" id="KAA5499050.1"/>
    </source>
</evidence>
<proteinExistence type="predicted"/>
<name>A0A9P4A7K3_9BACE</name>